<evidence type="ECO:0000313" key="7">
    <source>
        <dbReference type="Proteomes" id="UP000284598"/>
    </source>
</evidence>
<name>A0A413S4E1_9FIRM</name>
<dbReference type="Gene3D" id="2.30.42.10">
    <property type="match status" value="1"/>
</dbReference>
<evidence type="ECO:0000313" key="6">
    <source>
        <dbReference type="EMBL" id="RHA56568.1"/>
    </source>
</evidence>
<keyword evidence="2" id="KW-0378">Hydrolase</keyword>
<feature type="compositionally biased region" description="Polar residues" evidence="3">
    <location>
        <begin position="78"/>
        <end position="93"/>
    </location>
</feature>
<dbReference type="GO" id="GO:0006508">
    <property type="term" value="P:proteolysis"/>
    <property type="evidence" value="ECO:0007669"/>
    <property type="project" value="UniProtKB-KW"/>
</dbReference>
<keyword evidence="4" id="KW-1133">Transmembrane helix</keyword>
<dbReference type="InterPro" id="IPR009003">
    <property type="entry name" value="Peptidase_S1_PA"/>
</dbReference>
<dbReference type="PANTHER" id="PTHR43343">
    <property type="entry name" value="PEPTIDASE S12"/>
    <property type="match status" value="1"/>
</dbReference>
<feature type="transmembrane region" description="Helical" evidence="4">
    <location>
        <begin position="147"/>
        <end position="169"/>
    </location>
</feature>
<evidence type="ECO:0000256" key="4">
    <source>
        <dbReference type="SAM" id="Phobius"/>
    </source>
</evidence>
<proteinExistence type="predicted"/>
<dbReference type="SMART" id="SM00228">
    <property type="entry name" value="PDZ"/>
    <property type="match status" value="1"/>
</dbReference>
<dbReference type="PRINTS" id="PR00834">
    <property type="entry name" value="PROTEASES2C"/>
</dbReference>
<dbReference type="SUPFAM" id="SSF50494">
    <property type="entry name" value="Trypsin-like serine proteases"/>
    <property type="match status" value="1"/>
</dbReference>
<dbReference type="PANTHER" id="PTHR43343:SF3">
    <property type="entry name" value="PROTEASE DO-LIKE 8, CHLOROPLASTIC"/>
    <property type="match status" value="1"/>
</dbReference>
<keyword evidence="4" id="KW-0472">Membrane</keyword>
<dbReference type="InterPro" id="IPR036034">
    <property type="entry name" value="PDZ_sf"/>
</dbReference>
<dbReference type="AlphaFoldDB" id="A0A413S4E1"/>
<dbReference type="Proteomes" id="UP000284598">
    <property type="component" value="Unassembled WGS sequence"/>
</dbReference>
<dbReference type="EMBL" id="QSFO01000002">
    <property type="protein sequence ID" value="RHA56568.1"/>
    <property type="molecule type" value="Genomic_DNA"/>
</dbReference>
<reference evidence="6 7" key="1">
    <citation type="submission" date="2018-08" db="EMBL/GenBank/DDBJ databases">
        <title>A genome reference for cultivated species of the human gut microbiota.</title>
        <authorList>
            <person name="Zou Y."/>
            <person name="Xue W."/>
            <person name="Luo G."/>
        </authorList>
    </citation>
    <scope>NUCLEOTIDE SEQUENCE [LARGE SCALE GENOMIC DNA]</scope>
    <source>
        <strain evidence="6 7">AM43-2</strain>
    </source>
</reference>
<feature type="region of interest" description="Disordered" evidence="3">
    <location>
        <begin position="183"/>
        <end position="222"/>
    </location>
</feature>
<feature type="compositionally biased region" description="Low complexity" evidence="3">
    <location>
        <begin position="188"/>
        <end position="200"/>
    </location>
</feature>
<gene>
    <name evidence="6" type="ORF">DW929_01565</name>
</gene>
<dbReference type="InterPro" id="IPR001940">
    <property type="entry name" value="Peptidase_S1C"/>
</dbReference>
<keyword evidence="1" id="KW-0645">Protease</keyword>
<dbReference type="PROSITE" id="PS50106">
    <property type="entry name" value="PDZ"/>
    <property type="match status" value="1"/>
</dbReference>
<evidence type="ECO:0000256" key="3">
    <source>
        <dbReference type="SAM" id="MobiDB-lite"/>
    </source>
</evidence>
<dbReference type="Gene3D" id="2.40.10.120">
    <property type="match status" value="1"/>
</dbReference>
<dbReference type="Pfam" id="PF13180">
    <property type="entry name" value="PDZ_2"/>
    <property type="match status" value="1"/>
</dbReference>
<protein>
    <submittedName>
        <fullName evidence="6">PDZ domain-containing protein</fullName>
    </submittedName>
</protein>
<sequence>MYDNENPNGFGSNPEGNNDDNISGTENNNFEEVNSQQVSQDAVNSSEQNTEQTAEQESSVYRQSYVNDEHHNADDVSGNGTYYSQGSNNSSNDSTQNGSYYNSNSNNSQNNGYYYSTNDSQTNNGYNYNSNNNNNGNGKKKKKKRTLIAVVAVCVVLLAGTIGISAAYISKNKDSLTNVLEDGTLSKNDNNSNNDNSSDSGNYESIGSTNTQNDANSSSKSGVTVTDVSSVVSSAMPSVVAITSKTLVESGNNYSQDIWEYYFGGGNSGNNKSNSYEEDAAGSGIIVDQTSTELLIVTNNHVVEGADSLKIQFAGTESKDSVDGYIKGTDSTKDVAVVAVKLKDIPSDVLKNIKKATLGDSDKVNVGEGVIAIGNALGYGQSVTTGIISAKDREVQLENQTMTLLQTDAAINGGNSGGALLNASGEVIGINVAKYSSSGSSSNASVEGMGFAIPISSVKDIISNLETKETRTKVSEDERGYLGISGFDVDEQTSQAYSIPQGIQVQSVVKGGPAENAGIAASDVITKFDGQDVSSMTSLQSMLEYYKKGEQVKVTIEYRDGREYKTKDVTVTLGDKSVIETTQNAAN</sequence>
<feature type="domain" description="PDZ" evidence="5">
    <location>
        <begin position="471"/>
        <end position="560"/>
    </location>
</feature>
<dbReference type="RefSeq" id="WP_118024626.1">
    <property type="nucleotide sequence ID" value="NZ_JBGLBX010000002.1"/>
</dbReference>
<keyword evidence="4" id="KW-0812">Transmembrane</keyword>
<dbReference type="InterPro" id="IPR001478">
    <property type="entry name" value="PDZ"/>
</dbReference>
<dbReference type="GO" id="GO:0004252">
    <property type="term" value="F:serine-type endopeptidase activity"/>
    <property type="evidence" value="ECO:0007669"/>
    <property type="project" value="InterPro"/>
</dbReference>
<dbReference type="SUPFAM" id="SSF50156">
    <property type="entry name" value="PDZ domain-like"/>
    <property type="match status" value="1"/>
</dbReference>
<organism evidence="6 7">
    <name type="scientific">Eubacterium ventriosum</name>
    <dbReference type="NCBI Taxonomy" id="39496"/>
    <lineage>
        <taxon>Bacteria</taxon>
        <taxon>Bacillati</taxon>
        <taxon>Bacillota</taxon>
        <taxon>Clostridia</taxon>
        <taxon>Eubacteriales</taxon>
        <taxon>Eubacteriaceae</taxon>
        <taxon>Eubacterium</taxon>
    </lineage>
</organism>
<evidence type="ECO:0000256" key="1">
    <source>
        <dbReference type="ARBA" id="ARBA00022670"/>
    </source>
</evidence>
<dbReference type="Pfam" id="PF13365">
    <property type="entry name" value="Trypsin_2"/>
    <property type="match status" value="1"/>
</dbReference>
<dbReference type="InterPro" id="IPR051201">
    <property type="entry name" value="Chloro_Bact_Ser_Proteases"/>
</dbReference>
<feature type="region of interest" description="Disordered" evidence="3">
    <location>
        <begin position="1"/>
        <end position="142"/>
    </location>
</feature>
<feature type="compositionally biased region" description="Polar residues" evidence="3">
    <location>
        <begin position="1"/>
        <end position="66"/>
    </location>
</feature>
<accession>A0A413S4E1</accession>
<comment type="caution">
    <text evidence="6">The sequence shown here is derived from an EMBL/GenBank/DDBJ whole genome shotgun (WGS) entry which is preliminary data.</text>
</comment>
<evidence type="ECO:0000259" key="5">
    <source>
        <dbReference type="PROSITE" id="PS50106"/>
    </source>
</evidence>
<feature type="compositionally biased region" description="Low complexity" evidence="3">
    <location>
        <begin position="94"/>
        <end position="137"/>
    </location>
</feature>
<feature type="compositionally biased region" description="Polar residues" evidence="3">
    <location>
        <begin position="201"/>
        <end position="216"/>
    </location>
</feature>
<evidence type="ECO:0000256" key="2">
    <source>
        <dbReference type="ARBA" id="ARBA00022801"/>
    </source>
</evidence>